<protein>
    <recommendedName>
        <fullName evidence="5">Precorrin-6A reductase</fullName>
    </recommendedName>
</protein>
<organism evidence="4">
    <name type="scientific">hydrothermal vent metagenome</name>
    <dbReference type="NCBI Taxonomy" id="652676"/>
    <lineage>
        <taxon>unclassified sequences</taxon>
        <taxon>metagenomes</taxon>
        <taxon>ecological metagenomes</taxon>
    </lineage>
</organism>
<evidence type="ECO:0000256" key="3">
    <source>
        <dbReference type="ARBA" id="ARBA00023002"/>
    </source>
</evidence>
<accession>A0A3B1CVC3</accession>
<proteinExistence type="predicted"/>
<evidence type="ECO:0008006" key="5">
    <source>
        <dbReference type="Google" id="ProtNLM"/>
    </source>
</evidence>
<dbReference type="UniPathway" id="UPA00148"/>
<dbReference type="Pfam" id="PF02571">
    <property type="entry name" value="CbiJ"/>
    <property type="match status" value="1"/>
</dbReference>
<dbReference type="AlphaFoldDB" id="A0A3B1CVC3"/>
<keyword evidence="2" id="KW-0169">Cobalamin biosynthesis</keyword>
<evidence type="ECO:0000313" key="4">
    <source>
        <dbReference type="EMBL" id="VAX33989.1"/>
    </source>
</evidence>
<evidence type="ECO:0000256" key="1">
    <source>
        <dbReference type="ARBA" id="ARBA00004953"/>
    </source>
</evidence>
<evidence type="ECO:0000256" key="2">
    <source>
        <dbReference type="ARBA" id="ARBA00022573"/>
    </source>
</evidence>
<dbReference type="PANTHER" id="PTHR36925">
    <property type="entry name" value="COBALT-PRECORRIN-6A REDUCTASE"/>
    <property type="match status" value="1"/>
</dbReference>
<feature type="non-terminal residue" evidence="4">
    <location>
        <position position="1"/>
    </location>
</feature>
<dbReference type="GO" id="GO:0016994">
    <property type="term" value="F:precorrin-6A reductase activity"/>
    <property type="evidence" value="ECO:0007669"/>
    <property type="project" value="InterPro"/>
</dbReference>
<name>A0A3B1CVC3_9ZZZZ</name>
<comment type="pathway">
    <text evidence="1">Cofactor biosynthesis; adenosylcobalamin biosynthesis.</text>
</comment>
<keyword evidence="3" id="KW-0560">Oxidoreductase</keyword>
<sequence>DLEHVVTVDYERIKTVASVEDGAREILALGIKRPLFTTGSKDLGFTNILKGRDLFVRVLPYEDSVRACLDAGVRRQHIIAMQGPFSAELNIALIRQYGIDCLVTKRTGRAGGFYEKIEAARECGIWVVVVENSKMTEMK</sequence>
<reference evidence="4" key="1">
    <citation type="submission" date="2018-06" db="EMBL/GenBank/DDBJ databases">
        <authorList>
            <person name="Zhirakovskaya E."/>
        </authorList>
    </citation>
    <scope>NUCLEOTIDE SEQUENCE</scope>
</reference>
<dbReference type="GO" id="GO:0009236">
    <property type="term" value="P:cobalamin biosynthetic process"/>
    <property type="evidence" value="ECO:0007669"/>
    <property type="project" value="UniProtKB-UniPathway"/>
</dbReference>
<gene>
    <name evidence="4" type="ORF">MNBD_NITROSPIRAE03-452</name>
</gene>
<dbReference type="PANTHER" id="PTHR36925:SF1">
    <property type="entry name" value="COBALT-PRECORRIN-6A REDUCTASE"/>
    <property type="match status" value="1"/>
</dbReference>
<dbReference type="PROSITE" id="PS51014">
    <property type="entry name" value="COBK_CBIJ"/>
    <property type="match status" value="1"/>
</dbReference>
<dbReference type="InterPro" id="IPR003723">
    <property type="entry name" value="Precorrin-6x_reduct"/>
</dbReference>
<dbReference type="EMBL" id="UOGI01000232">
    <property type="protein sequence ID" value="VAX33989.1"/>
    <property type="molecule type" value="Genomic_DNA"/>
</dbReference>